<keyword evidence="4" id="KW-1003">Cell membrane</keyword>
<accession>A0ABU9N1F0</accession>
<feature type="transmembrane region" description="Helical" evidence="12">
    <location>
        <begin position="262"/>
        <end position="284"/>
    </location>
</feature>
<keyword evidence="11" id="KW-0175">Coiled coil</keyword>
<feature type="coiled-coil region" evidence="11">
    <location>
        <begin position="145"/>
        <end position="176"/>
    </location>
</feature>
<gene>
    <name evidence="13" type="ORF">WCN91_08805</name>
</gene>
<evidence type="ECO:0000256" key="1">
    <source>
        <dbReference type="ARBA" id="ARBA00004651"/>
    </source>
</evidence>
<dbReference type="Pfam" id="PF01544">
    <property type="entry name" value="CorA"/>
    <property type="match status" value="1"/>
</dbReference>
<dbReference type="InterPro" id="IPR045861">
    <property type="entry name" value="CorA_cytoplasmic_dom"/>
</dbReference>
<dbReference type="InterPro" id="IPR002523">
    <property type="entry name" value="MgTranspt_CorA/ZnTranspt_ZntB"/>
</dbReference>
<dbReference type="Proteomes" id="UP001447008">
    <property type="component" value="Unassembled WGS sequence"/>
</dbReference>
<evidence type="ECO:0000256" key="4">
    <source>
        <dbReference type="ARBA" id="ARBA00022475"/>
    </source>
</evidence>
<keyword evidence="10 12" id="KW-0472">Membrane</keyword>
<dbReference type="Gene3D" id="3.30.460.20">
    <property type="entry name" value="CorA soluble domain-like"/>
    <property type="match status" value="1"/>
</dbReference>
<organism evidence="13 14">
    <name type="scientific">Pseudoalteromonas qingdaonensis</name>
    <dbReference type="NCBI Taxonomy" id="3131913"/>
    <lineage>
        <taxon>Bacteria</taxon>
        <taxon>Pseudomonadati</taxon>
        <taxon>Pseudomonadota</taxon>
        <taxon>Gammaproteobacteria</taxon>
        <taxon>Alteromonadales</taxon>
        <taxon>Pseudoalteromonadaceae</taxon>
        <taxon>Pseudoalteromonas</taxon>
    </lineage>
</organism>
<proteinExistence type="inferred from homology"/>
<evidence type="ECO:0000256" key="7">
    <source>
        <dbReference type="ARBA" id="ARBA00022833"/>
    </source>
</evidence>
<protein>
    <submittedName>
        <fullName evidence="13">Zinc transporter ZntB</fullName>
    </submittedName>
</protein>
<evidence type="ECO:0000256" key="8">
    <source>
        <dbReference type="ARBA" id="ARBA00022989"/>
    </source>
</evidence>
<keyword evidence="7" id="KW-0862">Zinc</keyword>
<evidence type="ECO:0000256" key="3">
    <source>
        <dbReference type="ARBA" id="ARBA00022448"/>
    </source>
</evidence>
<dbReference type="Gene3D" id="1.20.58.340">
    <property type="entry name" value="Magnesium transport protein CorA, transmembrane region"/>
    <property type="match status" value="2"/>
</dbReference>
<evidence type="ECO:0000256" key="11">
    <source>
        <dbReference type="SAM" id="Coils"/>
    </source>
</evidence>
<keyword evidence="3" id="KW-0813">Transport</keyword>
<keyword evidence="8 12" id="KW-1133">Transmembrane helix</keyword>
<dbReference type="PANTHER" id="PTHR46494:SF3">
    <property type="entry name" value="ZINC TRANSPORT PROTEIN ZNTB"/>
    <property type="match status" value="1"/>
</dbReference>
<dbReference type="PANTHER" id="PTHR46494">
    <property type="entry name" value="CORA FAMILY METAL ION TRANSPORTER (EUROFUNG)"/>
    <property type="match status" value="1"/>
</dbReference>
<feature type="transmembrane region" description="Helical" evidence="12">
    <location>
        <begin position="296"/>
        <end position="316"/>
    </location>
</feature>
<reference evidence="13 14" key="1">
    <citation type="submission" date="2024-03" db="EMBL/GenBank/DDBJ databases">
        <title>Pseudoalteromonas qingdaonensis sp. nov., isolated from the intestines of marine benthic organisms.</title>
        <authorList>
            <person name="Lin X."/>
            <person name="Fang S."/>
            <person name="Hu X."/>
        </authorList>
    </citation>
    <scope>NUCLEOTIDE SEQUENCE [LARGE SCALE GENOMIC DNA]</scope>
    <source>
        <strain evidence="13 14">YIC-827</strain>
    </source>
</reference>
<evidence type="ECO:0000313" key="13">
    <source>
        <dbReference type="EMBL" id="MEM0515508.1"/>
    </source>
</evidence>
<dbReference type="SUPFAM" id="SSF143865">
    <property type="entry name" value="CorA soluble domain-like"/>
    <property type="match status" value="1"/>
</dbReference>
<evidence type="ECO:0000256" key="10">
    <source>
        <dbReference type="ARBA" id="ARBA00023136"/>
    </source>
</evidence>
<keyword evidence="5" id="KW-0997">Cell inner membrane</keyword>
<keyword evidence="6 12" id="KW-0812">Transmembrane</keyword>
<dbReference type="CDD" id="cd12833">
    <property type="entry name" value="ZntB-like_1"/>
    <property type="match status" value="1"/>
</dbReference>
<dbReference type="InterPro" id="IPR045863">
    <property type="entry name" value="CorA_TM1_TM2"/>
</dbReference>
<evidence type="ECO:0000313" key="14">
    <source>
        <dbReference type="Proteomes" id="UP001447008"/>
    </source>
</evidence>
<sequence length="322" mass="35941">MSALIHALVLDGQGGISKELTNIDQVSAWQSTDGLLWLHLDYCFDEAKDYLNCINLSDFAYQSLLADETRPRTVPDDQGTLMFLRGVNLNPAQTPDDMVSIRLYVSEQVIVSTRHRRLLSVSALADSLRAGQGPINASSIICQLSENLTSRMQDVIDELEDKLDQFEEQVDGSNKPHDHNALSQVRRQTIGLKRYIRPQKEALRALLTQPPSWLADEDSSRISETINHLVRYLEELDMNIERAQIIQQEVSSQVSDQLNKRMYVMSVVAALFLPLGFLTGLLGVNIGGIPGTESDAAFAIFVIALVALTGLIAVYFKLKKWL</sequence>
<evidence type="ECO:0000256" key="9">
    <source>
        <dbReference type="ARBA" id="ARBA00023065"/>
    </source>
</evidence>
<comment type="subcellular location">
    <subcellularLocation>
        <location evidence="1">Cell membrane</location>
        <topology evidence="1">Multi-pass membrane protein</topology>
    </subcellularLocation>
</comment>
<dbReference type="RefSeq" id="WP_342678208.1">
    <property type="nucleotide sequence ID" value="NZ_JBCGCU010000008.1"/>
</dbReference>
<evidence type="ECO:0000256" key="2">
    <source>
        <dbReference type="ARBA" id="ARBA00009765"/>
    </source>
</evidence>
<keyword evidence="9" id="KW-0406">Ion transport</keyword>
<name>A0ABU9N1F0_9GAMM</name>
<dbReference type="SUPFAM" id="SSF144083">
    <property type="entry name" value="Magnesium transport protein CorA, transmembrane region"/>
    <property type="match status" value="1"/>
</dbReference>
<evidence type="ECO:0000256" key="6">
    <source>
        <dbReference type="ARBA" id="ARBA00022692"/>
    </source>
</evidence>
<keyword evidence="14" id="KW-1185">Reference proteome</keyword>
<comment type="similarity">
    <text evidence="2">Belongs to the CorA metal ion transporter (MIT) (TC 1.A.35) family.</text>
</comment>
<comment type="caution">
    <text evidence="13">The sequence shown here is derived from an EMBL/GenBank/DDBJ whole genome shotgun (WGS) entry which is preliminary data.</text>
</comment>
<evidence type="ECO:0000256" key="5">
    <source>
        <dbReference type="ARBA" id="ARBA00022519"/>
    </source>
</evidence>
<evidence type="ECO:0000256" key="12">
    <source>
        <dbReference type="SAM" id="Phobius"/>
    </source>
</evidence>
<dbReference type="EMBL" id="JBCGCU010000008">
    <property type="protein sequence ID" value="MEM0515508.1"/>
    <property type="molecule type" value="Genomic_DNA"/>
</dbReference>